<evidence type="ECO:0000256" key="6">
    <source>
        <dbReference type="ARBA" id="ARBA00023136"/>
    </source>
</evidence>
<keyword evidence="7" id="KW-0325">Glycoprotein</keyword>
<keyword evidence="5 11" id="KW-1133">Transmembrane helix</keyword>
<evidence type="ECO:0000256" key="11">
    <source>
        <dbReference type="SAM" id="Phobius"/>
    </source>
</evidence>
<dbReference type="GO" id="GO:0005886">
    <property type="term" value="C:plasma membrane"/>
    <property type="evidence" value="ECO:0007669"/>
    <property type="project" value="TreeGrafter"/>
</dbReference>
<keyword evidence="9" id="KW-0813">Transport</keyword>
<feature type="transmembrane region" description="Helical" evidence="11">
    <location>
        <begin position="115"/>
        <end position="133"/>
    </location>
</feature>
<proteinExistence type="inferred from homology"/>
<feature type="transmembrane region" description="Helical" evidence="11">
    <location>
        <begin position="173"/>
        <end position="196"/>
    </location>
</feature>
<evidence type="ECO:0000313" key="13">
    <source>
        <dbReference type="Proteomes" id="UP000572817"/>
    </source>
</evidence>
<dbReference type="InterPro" id="IPR023271">
    <property type="entry name" value="Aquaporin-like"/>
</dbReference>
<dbReference type="InterPro" id="IPR000425">
    <property type="entry name" value="MIP"/>
</dbReference>
<comment type="subcellular location">
    <subcellularLocation>
        <location evidence="1">Membrane</location>
        <topology evidence="1">Multi-pass membrane protein</topology>
    </subcellularLocation>
</comment>
<comment type="similarity">
    <text evidence="2 9">Belongs to the MIP/aquaporin (TC 1.A.8) family.</text>
</comment>
<evidence type="ECO:0000256" key="10">
    <source>
        <dbReference type="SAM" id="MobiDB-lite"/>
    </source>
</evidence>
<evidence type="ECO:0000256" key="9">
    <source>
        <dbReference type="RuleBase" id="RU000477"/>
    </source>
</evidence>
<feature type="region of interest" description="Disordered" evidence="10">
    <location>
        <begin position="319"/>
        <end position="384"/>
    </location>
</feature>
<keyword evidence="3 9" id="KW-0812">Transmembrane</keyword>
<dbReference type="GO" id="GO:0015250">
    <property type="term" value="F:water channel activity"/>
    <property type="evidence" value="ECO:0007669"/>
    <property type="project" value="TreeGrafter"/>
</dbReference>
<feature type="transmembrane region" description="Helical" evidence="11">
    <location>
        <begin position="140"/>
        <end position="161"/>
    </location>
</feature>
<feature type="transmembrane region" description="Helical" evidence="11">
    <location>
        <begin position="203"/>
        <end position="228"/>
    </location>
</feature>
<feature type="compositionally biased region" description="Polar residues" evidence="10">
    <location>
        <begin position="341"/>
        <end position="365"/>
    </location>
</feature>
<evidence type="ECO:0000256" key="1">
    <source>
        <dbReference type="ARBA" id="ARBA00004141"/>
    </source>
</evidence>
<dbReference type="EMBL" id="WWBZ02000016">
    <property type="protein sequence ID" value="KAF4310302.1"/>
    <property type="molecule type" value="Genomic_DNA"/>
</dbReference>
<dbReference type="PANTHER" id="PTHR19139:SF199">
    <property type="entry name" value="MIP17260P"/>
    <property type="match status" value="1"/>
</dbReference>
<evidence type="ECO:0000256" key="8">
    <source>
        <dbReference type="ARBA" id="ARBA00034651"/>
    </source>
</evidence>
<dbReference type="PANTHER" id="PTHR19139">
    <property type="entry name" value="AQUAPORIN TRANSPORTER"/>
    <property type="match status" value="1"/>
</dbReference>
<name>A0A8H4NCI4_9PEZI</name>
<comment type="catalytic activity">
    <reaction evidence="8">
        <text>H2O(in) = H2O(out)</text>
        <dbReference type="Rhea" id="RHEA:29667"/>
        <dbReference type="ChEBI" id="CHEBI:15377"/>
    </reaction>
</comment>
<dbReference type="Gene3D" id="1.20.1080.10">
    <property type="entry name" value="Glycerol uptake facilitator protein"/>
    <property type="match status" value="1"/>
</dbReference>
<evidence type="ECO:0000256" key="2">
    <source>
        <dbReference type="ARBA" id="ARBA00006175"/>
    </source>
</evidence>
<evidence type="ECO:0000313" key="12">
    <source>
        <dbReference type="EMBL" id="KAF4310302.1"/>
    </source>
</evidence>
<dbReference type="InterPro" id="IPR034294">
    <property type="entry name" value="Aquaporin_transptr"/>
</dbReference>
<evidence type="ECO:0000256" key="3">
    <source>
        <dbReference type="ARBA" id="ARBA00022692"/>
    </source>
</evidence>
<dbReference type="AlphaFoldDB" id="A0A8H4NCI4"/>
<evidence type="ECO:0000256" key="4">
    <source>
        <dbReference type="ARBA" id="ARBA00022737"/>
    </source>
</evidence>
<comment type="caution">
    <text evidence="12">The sequence shown here is derived from an EMBL/GenBank/DDBJ whole genome shotgun (WGS) entry which is preliminary data.</text>
</comment>
<keyword evidence="4" id="KW-0677">Repeat</keyword>
<protein>
    <submittedName>
        <fullName evidence="12">Major intrinsic protein</fullName>
    </submittedName>
</protein>
<keyword evidence="13" id="KW-1185">Reference proteome</keyword>
<reference evidence="12" key="1">
    <citation type="submission" date="2020-04" db="EMBL/GenBank/DDBJ databases">
        <title>Genome Assembly and Annotation of Botryosphaeria dothidea sdau 11-99, a Latent Pathogen of Apple Fruit Ring Rot in China.</title>
        <authorList>
            <person name="Yu C."/>
            <person name="Diao Y."/>
            <person name="Lu Q."/>
            <person name="Zhao J."/>
            <person name="Cui S."/>
            <person name="Peng C."/>
            <person name="He B."/>
            <person name="Liu H."/>
        </authorList>
    </citation>
    <scope>NUCLEOTIDE SEQUENCE [LARGE SCALE GENOMIC DNA]</scope>
    <source>
        <strain evidence="12">Sdau11-99</strain>
    </source>
</reference>
<feature type="region of interest" description="Disordered" evidence="10">
    <location>
        <begin position="295"/>
        <end position="314"/>
    </location>
</feature>
<organism evidence="12 13">
    <name type="scientific">Botryosphaeria dothidea</name>
    <dbReference type="NCBI Taxonomy" id="55169"/>
    <lineage>
        <taxon>Eukaryota</taxon>
        <taxon>Fungi</taxon>
        <taxon>Dikarya</taxon>
        <taxon>Ascomycota</taxon>
        <taxon>Pezizomycotina</taxon>
        <taxon>Dothideomycetes</taxon>
        <taxon>Dothideomycetes incertae sedis</taxon>
        <taxon>Botryosphaeriales</taxon>
        <taxon>Botryosphaeriaceae</taxon>
        <taxon>Botryosphaeria</taxon>
    </lineage>
</organism>
<dbReference type="OrthoDB" id="3222at2759"/>
<sequence>MNINRPADNPIVLPGMRVKTSERPPPRRVHGLSWLPTNVRNHIIAMIGEFTGTFLFLFFAFAATQVANAAAAGAAIVDGSVNQYPNVPVLLYISLAFGFSLAVNVWVFFRISGGLFNPAVTLGLCLIGAVGWIRGFLVILTQIVGAIAAAGIVSCLFPGPLNVRTTLGSDTSIVRGLFIEMFLTAMLIFTIFMLAAEKHKGTFLAPVGIGLCLFITQLAGVYFTGGSLNPARSIGPDVILHTFNGYHWIYWVGPALGALLAVGMYRLIKALEYETSNPGADFNRGDAEVFYADEDPHAGHRAPNSSSYDGATDIPALQPVTTSAIVPSSRPSSDHMRRSRLQSTAGQTASVYSTSPANHSNNSLEADTYHKGPSAEEGTLEPQN</sequence>
<dbReference type="PRINTS" id="PR00783">
    <property type="entry name" value="MINTRINSICP"/>
</dbReference>
<gene>
    <name evidence="12" type="ORF">GTA08_BOTSDO02190</name>
</gene>
<accession>A0A8H4NCI4</accession>
<feature type="transmembrane region" description="Helical" evidence="11">
    <location>
        <begin position="248"/>
        <end position="268"/>
    </location>
</feature>
<feature type="transmembrane region" description="Helical" evidence="11">
    <location>
        <begin position="89"/>
        <end position="109"/>
    </location>
</feature>
<evidence type="ECO:0000256" key="7">
    <source>
        <dbReference type="ARBA" id="ARBA00023180"/>
    </source>
</evidence>
<dbReference type="FunFam" id="1.20.1080.10:FF:000024">
    <property type="entry name" value="MIP aquaporin (Eurofung)"/>
    <property type="match status" value="1"/>
</dbReference>
<dbReference type="Pfam" id="PF00230">
    <property type="entry name" value="MIP"/>
    <property type="match status" value="1"/>
</dbReference>
<evidence type="ECO:0000256" key="5">
    <source>
        <dbReference type="ARBA" id="ARBA00022989"/>
    </source>
</evidence>
<keyword evidence="6 11" id="KW-0472">Membrane</keyword>
<feature type="compositionally biased region" description="Polar residues" evidence="10">
    <location>
        <begin position="319"/>
        <end position="331"/>
    </location>
</feature>
<feature type="transmembrane region" description="Helical" evidence="11">
    <location>
        <begin position="54"/>
        <end position="77"/>
    </location>
</feature>
<dbReference type="SUPFAM" id="SSF81338">
    <property type="entry name" value="Aquaporin-like"/>
    <property type="match status" value="1"/>
</dbReference>
<dbReference type="Proteomes" id="UP000572817">
    <property type="component" value="Unassembled WGS sequence"/>
</dbReference>